<dbReference type="InterPro" id="IPR030378">
    <property type="entry name" value="G_CP_dom"/>
</dbReference>
<evidence type="ECO:0000256" key="7">
    <source>
        <dbReference type="ARBA" id="ARBA00022833"/>
    </source>
</evidence>
<keyword evidence="9 10" id="KW-0342">GTP-binding</keyword>
<dbReference type="GO" id="GO:0019843">
    <property type="term" value="F:rRNA binding"/>
    <property type="evidence" value="ECO:0007669"/>
    <property type="project" value="UniProtKB-KW"/>
</dbReference>
<keyword evidence="6 10" id="KW-0378">Hydrolase</keyword>
<dbReference type="EMBL" id="DF968183">
    <property type="protein sequence ID" value="GAP45149.1"/>
    <property type="molecule type" value="Genomic_DNA"/>
</dbReference>
<keyword evidence="2 10" id="KW-0690">Ribosome biogenesis</keyword>
<reference evidence="13" key="1">
    <citation type="journal article" date="2015" name="Genome Announc.">
        <title>Draft Genome Sequence of Bacteroidales Strain TBC1, a Novel Isolate from a Methanogenic Wastewater Treatment System.</title>
        <authorList>
            <person name="Tourlousse D.M."/>
            <person name="Matsuura N."/>
            <person name="Sun L."/>
            <person name="Toyonaga M."/>
            <person name="Kuroda K."/>
            <person name="Ohashi A."/>
            <person name="Cruz R."/>
            <person name="Yamaguchi T."/>
            <person name="Sekiguchi Y."/>
        </authorList>
    </citation>
    <scope>NUCLEOTIDE SEQUENCE [LARGE SCALE GENOMIC DNA]</scope>
    <source>
        <strain evidence="13">TBC1</strain>
    </source>
</reference>
<feature type="binding site" evidence="10">
    <location>
        <position position="279"/>
    </location>
    <ligand>
        <name>Zn(2+)</name>
        <dbReference type="ChEBI" id="CHEBI:29105"/>
    </ligand>
</feature>
<keyword evidence="5 10" id="KW-0547">Nucleotide-binding</keyword>
<sequence>MDLHEGVVVRSTGSWCTVMSPGGIVTECKLKGNFRIRGIRSTNPLAVGDKVKFILQPDQEVGLIQSISDRQNFIIRKATRLSKQSHIIAANVDQAVVMVTLSKPRTSTGFIDRFLVTAEAYHIPAAILFNKCDLITGHELDRLDELFSLYSSLGYSCIRTSALTGAGKAETIALLKDKISLISGHSGVGKTALINSIEPGLMRKVGEISDYHNKGKHTTTFAEMLPLSFGGFVIDTPGIKEFGLVHFDRQEVAERFPEMRNLMHQCQFNDCTHLHEPGCAVKKALAEGRIHPDRYNNYISIVNDEYFEESEWD</sequence>
<dbReference type="Proteomes" id="UP000053091">
    <property type="component" value="Unassembled WGS sequence"/>
</dbReference>
<dbReference type="Gene3D" id="1.10.40.50">
    <property type="entry name" value="Probable gtpase engc, domain 3"/>
    <property type="match status" value="1"/>
</dbReference>
<feature type="binding site" evidence="10">
    <location>
        <position position="273"/>
    </location>
    <ligand>
        <name>Zn(2+)</name>
        <dbReference type="ChEBI" id="CHEBI:29105"/>
    </ligand>
</feature>
<evidence type="ECO:0000256" key="4">
    <source>
        <dbReference type="ARBA" id="ARBA00022730"/>
    </source>
</evidence>
<dbReference type="InterPro" id="IPR027417">
    <property type="entry name" value="P-loop_NTPase"/>
</dbReference>
<dbReference type="Pfam" id="PF16745">
    <property type="entry name" value="RsgA_N"/>
    <property type="match status" value="1"/>
</dbReference>
<keyword evidence="8 10" id="KW-0694">RNA-binding</keyword>
<feature type="binding site" evidence="10">
    <location>
        <position position="271"/>
    </location>
    <ligand>
        <name>Zn(2+)</name>
        <dbReference type="ChEBI" id="CHEBI:29105"/>
    </ligand>
</feature>
<gene>
    <name evidence="10" type="primary">rsgA</name>
    <name evidence="13" type="ORF">TBC1_12969</name>
</gene>
<dbReference type="PATRIC" id="fig|1678841.3.peg.3743"/>
<dbReference type="GO" id="GO:0005737">
    <property type="term" value="C:cytoplasm"/>
    <property type="evidence" value="ECO:0007669"/>
    <property type="project" value="UniProtKB-SubCell"/>
</dbReference>
<organism evidence="13">
    <name type="scientific">Lentimicrobium saccharophilum</name>
    <dbReference type="NCBI Taxonomy" id="1678841"/>
    <lineage>
        <taxon>Bacteria</taxon>
        <taxon>Pseudomonadati</taxon>
        <taxon>Bacteroidota</taxon>
        <taxon>Bacteroidia</taxon>
        <taxon>Bacteroidales</taxon>
        <taxon>Lentimicrobiaceae</taxon>
        <taxon>Lentimicrobium</taxon>
    </lineage>
</organism>
<evidence type="ECO:0000256" key="1">
    <source>
        <dbReference type="ARBA" id="ARBA00022490"/>
    </source>
</evidence>
<comment type="subunit">
    <text evidence="10">Monomer. Associates with 30S ribosomal subunit, binds 16S rRNA.</text>
</comment>
<dbReference type="InterPro" id="IPR010914">
    <property type="entry name" value="RsgA_GTPase_dom"/>
</dbReference>
<evidence type="ECO:0000259" key="11">
    <source>
        <dbReference type="PROSITE" id="PS50936"/>
    </source>
</evidence>
<dbReference type="NCBIfam" id="TIGR00157">
    <property type="entry name" value="ribosome small subunit-dependent GTPase A"/>
    <property type="match status" value="1"/>
</dbReference>
<dbReference type="EC" id="3.6.1.-" evidence="10"/>
<evidence type="ECO:0000256" key="5">
    <source>
        <dbReference type="ARBA" id="ARBA00022741"/>
    </source>
</evidence>
<dbReference type="CDD" id="cd01854">
    <property type="entry name" value="YjeQ_EngC"/>
    <property type="match status" value="1"/>
</dbReference>
<dbReference type="SUPFAM" id="SSF52540">
    <property type="entry name" value="P-loop containing nucleoside triphosphate hydrolases"/>
    <property type="match status" value="1"/>
</dbReference>
<evidence type="ECO:0000256" key="3">
    <source>
        <dbReference type="ARBA" id="ARBA00022723"/>
    </source>
</evidence>
<keyword evidence="1 10" id="KW-0963">Cytoplasm</keyword>
<dbReference type="InterPro" id="IPR004881">
    <property type="entry name" value="Ribosome_biogen_GTPase_RsgA"/>
</dbReference>
<feature type="binding site" evidence="10">
    <location>
        <position position="266"/>
    </location>
    <ligand>
        <name>Zn(2+)</name>
        <dbReference type="ChEBI" id="CHEBI:29105"/>
    </ligand>
</feature>
<dbReference type="AlphaFoldDB" id="A0A0S7BX27"/>
<accession>A0A0S7BX27</accession>
<dbReference type="RefSeq" id="WP_062045297.1">
    <property type="nucleotide sequence ID" value="NZ_DF968183.1"/>
</dbReference>
<dbReference type="Pfam" id="PF03193">
    <property type="entry name" value="RsgA_GTPase"/>
    <property type="match status" value="1"/>
</dbReference>
<proteinExistence type="inferred from homology"/>
<feature type="binding site" evidence="10">
    <location>
        <begin position="130"/>
        <end position="133"/>
    </location>
    <ligand>
        <name>GTP</name>
        <dbReference type="ChEBI" id="CHEBI:37565"/>
    </ligand>
</feature>
<dbReference type="STRING" id="1678841.TBC1_12969"/>
<comment type="similarity">
    <text evidence="10">Belongs to the TRAFAC class YlqF/YawG GTPase family. RsgA subfamily.</text>
</comment>
<dbReference type="OrthoDB" id="9809485at2"/>
<dbReference type="PROSITE" id="PS51721">
    <property type="entry name" value="G_CP"/>
    <property type="match status" value="1"/>
</dbReference>
<dbReference type="Gene3D" id="2.40.50.140">
    <property type="entry name" value="Nucleic acid-binding proteins"/>
    <property type="match status" value="1"/>
</dbReference>
<name>A0A0S7BX27_9BACT</name>
<evidence type="ECO:0000256" key="6">
    <source>
        <dbReference type="ARBA" id="ARBA00022801"/>
    </source>
</evidence>
<feature type="domain" description="EngC GTPase" evidence="11">
    <location>
        <begin position="90"/>
        <end position="240"/>
    </location>
</feature>
<dbReference type="InterPro" id="IPR012340">
    <property type="entry name" value="NA-bd_OB-fold"/>
</dbReference>
<feature type="domain" description="CP-type G" evidence="12">
    <location>
        <begin position="81"/>
        <end position="242"/>
    </location>
</feature>
<keyword evidence="4 10" id="KW-0699">rRNA-binding</keyword>
<evidence type="ECO:0000256" key="10">
    <source>
        <dbReference type="HAMAP-Rule" id="MF_01820"/>
    </source>
</evidence>
<evidence type="ECO:0000256" key="9">
    <source>
        <dbReference type="ARBA" id="ARBA00023134"/>
    </source>
</evidence>
<keyword evidence="7 10" id="KW-0862">Zinc</keyword>
<comment type="caution">
    <text evidence="10">Lacks conserved residue(s) required for the propagation of feature annotation.</text>
</comment>
<comment type="function">
    <text evidence="10">One of several proteins that assist in the late maturation steps of the functional core of the 30S ribosomal subunit. Helps release RbfA from mature subunits. May play a role in the assembly of ribosomal proteins into the subunit. Circularly permuted GTPase that catalyzes slow GTP hydrolysis, GTPase activity is stimulated by the 30S ribosomal subunit.</text>
</comment>
<keyword evidence="14" id="KW-1185">Reference proteome</keyword>
<evidence type="ECO:0000259" key="12">
    <source>
        <dbReference type="PROSITE" id="PS51721"/>
    </source>
</evidence>
<evidence type="ECO:0000313" key="13">
    <source>
        <dbReference type="EMBL" id="GAP45149.1"/>
    </source>
</evidence>
<dbReference type="Gene3D" id="3.40.50.300">
    <property type="entry name" value="P-loop containing nucleotide triphosphate hydrolases"/>
    <property type="match status" value="1"/>
</dbReference>
<evidence type="ECO:0000256" key="8">
    <source>
        <dbReference type="ARBA" id="ARBA00022884"/>
    </source>
</evidence>
<dbReference type="PANTHER" id="PTHR32120:SF11">
    <property type="entry name" value="SMALL RIBOSOMAL SUBUNIT BIOGENESIS GTPASE RSGA 1, MITOCHONDRIAL-RELATED"/>
    <property type="match status" value="1"/>
</dbReference>
<dbReference type="GO" id="GO:0005525">
    <property type="term" value="F:GTP binding"/>
    <property type="evidence" value="ECO:0007669"/>
    <property type="project" value="UniProtKB-UniRule"/>
</dbReference>
<evidence type="ECO:0000313" key="14">
    <source>
        <dbReference type="Proteomes" id="UP000053091"/>
    </source>
</evidence>
<evidence type="ECO:0000256" key="2">
    <source>
        <dbReference type="ARBA" id="ARBA00022517"/>
    </source>
</evidence>
<dbReference type="PANTHER" id="PTHR32120">
    <property type="entry name" value="SMALL RIBOSOMAL SUBUNIT BIOGENESIS GTPASE RSGA"/>
    <property type="match status" value="1"/>
</dbReference>
<dbReference type="SUPFAM" id="SSF50249">
    <property type="entry name" value="Nucleic acid-binding proteins"/>
    <property type="match status" value="1"/>
</dbReference>
<dbReference type="GO" id="GO:0046872">
    <property type="term" value="F:metal ion binding"/>
    <property type="evidence" value="ECO:0007669"/>
    <property type="project" value="UniProtKB-KW"/>
</dbReference>
<comment type="subcellular location">
    <subcellularLocation>
        <location evidence="10">Cytoplasm</location>
    </subcellularLocation>
</comment>
<comment type="cofactor">
    <cofactor evidence="10">
        <name>Zn(2+)</name>
        <dbReference type="ChEBI" id="CHEBI:29105"/>
    </cofactor>
    <text evidence="10">Binds 1 zinc ion per subunit.</text>
</comment>
<dbReference type="InterPro" id="IPR031944">
    <property type="entry name" value="RsgA_N"/>
</dbReference>
<dbReference type="HAMAP" id="MF_01820">
    <property type="entry name" value="GTPase_RsgA"/>
    <property type="match status" value="1"/>
</dbReference>
<dbReference type="PROSITE" id="PS50936">
    <property type="entry name" value="ENGC_GTPASE"/>
    <property type="match status" value="1"/>
</dbReference>
<protein>
    <recommendedName>
        <fullName evidence="10">Small ribosomal subunit biogenesis GTPase RsgA</fullName>
        <ecNumber evidence="10">3.6.1.-</ecNumber>
    </recommendedName>
</protein>
<dbReference type="GO" id="GO:0003924">
    <property type="term" value="F:GTPase activity"/>
    <property type="evidence" value="ECO:0007669"/>
    <property type="project" value="UniProtKB-UniRule"/>
</dbReference>
<dbReference type="GO" id="GO:0042274">
    <property type="term" value="P:ribosomal small subunit biogenesis"/>
    <property type="evidence" value="ECO:0007669"/>
    <property type="project" value="UniProtKB-UniRule"/>
</dbReference>
<keyword evidence="3 10" id="KW-0479">Metal-binding</keyword>